<dbReference type="OrthoDB" id="2352823at2"/>
<proteinExistence type="predicted"/>
<dbReference type="KEGG" id="tje:TJEJU_2810"/>
<dbReference type="InterPro" id="IPR000182">
    <property type="entry name" value="GNAT_dom"/>
</dbReference>
<protein>
    <submittedName>
        <fullName evidence="2">Acetyltransferase, GNAT family protein</fullName>
    </submittedName>
</protein>
<evidence type="ECO:0000313" key="3">
    <source>
        <dbReference type="Proteomes" id="UP000215214"/>
    </source>
</evidence>
<evidence type="ECO:0000313" key="2">
    <source>
        <dbReference type="EMBL" id="SNR16484.1"/>
    </source>
</evidence>
<accession>A0A238UDC1</accession>
<dbReference type="Gene3D" id="3.40.630.30">
    <property type="match status" value="1"/>
</dbReference>
<dbReference type="CDD" id="cd04301">
    <property type="entry name" value="NAT_SF"/>
    <property type="match status" value="1"/>
</dbReference>
<dbReference type="Pfam" id="PF13673">
    <property type="entry name" value="Acetyltransf_10"/>
    <property type="match status" value="1"/>
</dbReference>
<dbReference type="GO" id="GO:0016747">
    <property type="term" value="F:acyltransferase activity, transferring groups other than amino-acyl groups"/>
    <property type="evidence" value="ECO:0007669"/>
    <property type="project" value="InterPro"/>
</dbReference>
<keyword evidence="2" id="KW-0808">Transferase</keyword>
<organism evidence="2 3">
    <name type="scientific">Tenacibaculum jejuense</name>
    <dbReference type="NCBI Taxonomy" id="584609"/>
    <lineage>
        <taxon>Bacteria</taxon>
        <taxon>Pseudomonadati</taxon>
        <taxon>Bacteroidota</taxon>
        <taxon>Flavobacteriia</taxon>
        <taxon>Flavobacteriales</taxon>
        <taxon>Flavobacteriaceae</taxon>
        <taxon>Tenacibaculum</taxon>
    </lineage>
</organism>
<dbReference type="AlphaFoldDB" id="A0A238UDC1"/>
<evidence type="ECO:0000259" key="1">
    <source>
        <dbReference type="PROSITE" id="PS51186"/>
    </source>
</evidence>
<dbReference type="PROSITE" id="PS51186">
    <property type="entry name" value="GNAT"/>
    <property type="match status" value="1"/>
</dbReference>
<dbReference type="EMBL" id="LT899436">
    <property type="protein sequence ID" value="SNR16484.1"/>
    <property type="molecule type" value="Genomic_DNA"/>
</dbReference>
<dbReference type="InterPro" id="IPR016181">
    <property type="entry name" value="Acyl_CoA_acyltransferase"/>
</dbReference>
<gene>
    <name evidence="2" type="ORF">TJEJU_2810</name>
</gene>
<dbReference type="RefSeq" id="WP_157730228.1">
    <property type="nucleotide sequence ID" value="NZ_LT899436.1"/>
</dbReference>
<feature type="domain" description="N-acetyltransferase" evidence="1">
    <location>
        <begin position="2"/>
        <end position="143"/>
    </location>
</feature>
<dbReference type="SUPFAM" id="SSF55729">
    <property type="entry name" value="Acyl-CoA N-acyltransferases (Nat)"/>
    <property type="match status" value="1"/>
</dbReference>
<keyword evidence="3" id="KW-1185">Reference proteome</keyword>
<dbReference type="Proteomes" id="UP000215214">
    <property type="component" value="Chromosome TJEJU"/>
</dbReference>
<name>A0A238UDC1_9FLAO</name>
<reference evidence="2 3" key="1">
    <citation type="submission" date="2017-07" db="EMBL/GenBank/DDBJ databases">
        <authorList>
            <person name="Sun Z.S."/>
            <person name="Albrecht U."/>
            <person name="Echele G."/>
            <person name="Lee C.C."/>
        </authorList>
    </citation>
    <scope>NUCLEOTIDE SEQUENCE [LARGE SCALE GENOMIC DNA]</scope>
    <source>
        <strain evidence="3">type strain: KCTC 22618</strain>
    </source>
</reference>
<sequence>MITVKKIKAEDTYFLRKQILRKNIDLPHQFEGDFSEDTFHLGVFENDELQTIGTFMKVDLKELKGKHYQLRGMATSEKGRGKGFGKLLLKFATNQLEELKIDFLWCNAREIALKFYEKNDFKIMGERFTNKAGPHFKMYKSITK</sequence>